<keyword evidence="2" id="KW-1185">Reference proteome</keyword>
<evidence type="ECO:0000313" key="1">
    <source>
        <dbReference type="EMBL" id="KAJ5462285.1"/>
    </source>
</evidence>
<reference evidence="1" key="2">
    <citation type="journal article" date="2023" name="IMA Fungus">
        <title>Comparative genomic study of the Penicillium genus elucidates a diverse pangenome and 15 lateral gene transfer events.</title>
        <authorList>
            <person name="Petersen C."/>
            <person name="Sorensen T."/>
            <person name="Nielsen M.R."/>
            <person name="Sondergaard T.E."/>
            <person name="Sorensen J.L."/>
            <person name="Fitzpatrick D.A."/>
            <person name="Frisvad J.C."/>
            <person name="Nielsen K.L."/>
        </authorList>
    </citation>
    <scope>NUCLEOTIDE SEQUENCE</scope>
    <source>
        <strain evidence="1">IBT 17660</strain>
    </source>
</reference>
<protein>
    <submittedName>
        <fullName evidence="1">Uncharacterized protein</fullName>
    </submittedName>
</protein>
<accession>A0A9W9WHK4</accession>
<gene>
    <name evidence="1" type="ORF">N7530_010490</name>
</gene>
<dbReference type="Proteomes" id="UP001147760">
    <property type="component" value="Unassembled WGS sequence"/>
</dbReference>
<sequence>MVDDFTTTTAKPIINHRPTVIGFKFKIYVGIFYVSTKLPTPKNGCTLAILLASESQVSEQLHSILPLPGELFSHIIIMSGLCPRADSWTRWNVGVGIGHGA</sequence>
<reference evidence="1" key="1">
    <citation type="submission" date="2022-12" db="EMBL/GenBank/DDBJ databases">
        <authorList>
            <person name="Petersen C."/>
        </authorList>
    </citation>
    <scope>NUCLEOTIDE SEQUENCE</scope>
    <source>
        <strain evidence="1">IBT 17660</strain>
    </source>
</reference>
<name>A0A9W9WHK4_9EURO</name>
<dbReference type="EMBL" id="JAPWDO010000007">
    <property type="protein sequence ID" value="KAJ5462285.1"/>
    <property type="molecule type" value="Genomic_DNA"/>
</dbReference>
<dbReference type="AlphaFoldDB" id="A0A9W9WHK4"/>
<comment type="caution">
    <text evidence="1">The sequence shown here is derived from an EMBL/GenBank/DDBJ whole genome shotgun (WGS) entry which is preliminary data.</text>
</comment>
<organism evidence="1 2">
    <name type="scientific">Penicillium desertorum</name>
    <dbReference type="NCBI Taxonomy" id="1303715"/>
    <lineage>
        <taxon>Eukaryota</taxon>
        <taxon>Fungi</taxon>
        <taxon>Dikarya</taxon>
        <taxon>Ascomycota</taxon>
        <taxon>Pezizomycotina</taxon>
        <taxon>Eurotiomycetes</taxon>
        <taxon>Eurotiomycetidae</taxon>
        <taxon>Eurotiales</taxon>
        <taxon>Aspergillaceae</taxon>
        <taxon>Penicillium</taxon>
    </lineage>
</organism>
<evidence type="ECO:0000313" key="2">
    <source>
        <dbReference type="Proteomes" id="UP001147760"/>
    </source>
</evidence>
<proteinExistence type="predicted"/>